<dbReference type="SUPFAM" id="SSF51092">
    <property type="entry name" value="Vitelline membrane outer protein-I (VMO-I)"/>
    <property type="match status" value="1"/>
</dbReference>
<dbReference type="Pfam" id="PF03762">
    <property type="entry name" value="VOMI"/>
    <property type="match status" value="1"/>
</dbReference>
<proteinExistence type="predicted"/>
<keyword evidence="3" id="KW-1185">Reference proteome</keyword>
<evidence type="ECO:0000313" key="3">
    <source>
        <dbReference type="Proteomes" id="UP000001940"/>
    </source>
</evidence>
<dbReference type="GeneID" id="3564980"/>
<dbReference type="CTD" id="3564980"/>
<reference evidence="2 3" key="1">
    <citation type="journal article" date="1998" name="Science">
        <title>Genome sequence of the nematode C. elegans: a platform for investigating biology.</title>
        <authorList>
            <consortium name="The C. elegans sequencing consortium"/>
            <person name="Sulson J.E."/>
            <person name="Waterston R."/>
        </authorList>
    </citation>
    <scope>NUCLEOTIDE SEQUENCE [LARGE SCALE GENOMIC DNA]</scope>
    <source>
        <strain evidence="2 3">Bristol N2</strain>
    </source>
</reference>
<gene>
    <name evidence="2 4" type="ORF">C47A10.12</name>
    <name evidence="2" type="ORF">CELE_C47A10.12</name>
</gene>
<dbReference type="Bgee" id="WBGene00008129">
    <property type="expression patterns" value="Expressed in larva"/>
</dbReference>
<protein>
    <submittedName>
        <fullName evidence="2">Uncharacterized protein</fullName>
    </submittedName>
</protein>
<dbReference type="AlphaFoldDB" id="Q7YTQ1"/>
<evidence type="ECO:0000313" key="4">
    <source>
        <dbReference type="WormBase" id="C47A10.12"/>
    </source>
</evidence>
<dbReference type="HOGENOM" id="CLU_1422642_0_0_1"/>
<dbReference type="KEGG" id="cel:CELE_C47A10.12"/>
<dbReference type="FunCoup" id="Q7YTQ1">
    <property type="interactions" value="9"/>
</dbReference>
<dbReference type="Proteomes" id="UP000001940">
    <property type="component" value="Chromosome V"/>
</dbReference>
<dbReference type="UCSC" id="C47A10.12">
    <property type="organism name" value="c. elegans"/>
</dbReference>
<keyword evidence="1" id="KW-0732">Signal</keyword>
<dbReference type="PhylomeDB" id="Q7YTQ1"/>
<evidence type="ECO:0000256" key="1">
    <source>
        <dbReference type="SAM" id="SignalP"/>
    </source>
</evidence>
<organism evidence="2 3">
    <name type="scientific">Caenorhabditis elegans</name>
    <dbReference type="NCBI Taxonomy" id="6239"/>
    <lineage>
        <taxon>Eukaryota</taxon>
        <taxon>Metazoa</taxon>
        <taxon>Ecdysozoa</taxon>
        <taxon>Nematoda</taxon>
        <taxon>Chromadorea</taxon>
        <taxon>Rhabditida</taxon>
        <taxon>Rhabditina</taxon>
        <taxon>Rhabditomorpha</taxon>
        <taxon>Rhabditoidea</taxon>
        <taxon>Rhabditidae</taxon>
        <taxon>Peloderinae</taxon>
        <taxon>Caenorhabditis</taxon>
    </lineage>
</organism>
<evidence type="ECO:0000313" key="2">
    <source>
        <dbReference type="EMBL" id="CAE17763.1"/>
    </source>
</evidence>
<dbReference type="GO" id="GO:0005615">
    <property type="term" value="C:extracellular space"/>
    <property type="evidence" value="ECO:0000318"/>
    <property type="project" value="GO_Central"/>
</dbReference>
<dbReference type="PANTHER" id="PTHR18841:SF0">
    <property type="entry name" value="VITELLINE MEMBRANE OUTER LAYER 1 HOMOLOG A-RELATED"/>
    <property type="match status" value="1"/>
</dbReference>
<dbReference type="WormBase" id="C47A10.12">
    <property type="protein sequence ID" value="CE34760"/>
    <property type="gene ID" value="WBGene00008129"/>
</dbReference>
<dbReference type="CDD" id="cd00220">
    <property type="entry name" value="VMO-I"/>
    <property type="match status" value="1"/>
</dbReference>
<dbReference type="InterPro" id="IPR005515">
    <property type="entry name" value="VOMI"/>
</dbReference>
<feature type="signal peptide" evidence="1">
    <location>
        <begin position="1"/>
        <end position="15"/>
    </location>
</feature>
<dbReference type="PANTHER" id="PTHR18841">
    <property type="entry name" value="VITELLINE MEMBRANE OUTER LAYER PROTEIN I-RELATED"/>
    <property type="match status" value="1"/>
</dbReference>
<dbReference type="AGR" id="WB:WBGene00008129"/>
<sequence length="191" mass="21481">MLALIVLLFVHFVSADNETVPFVGWKVCPNGEFVKGMMIKYQKGSTTTALDAVALYCAPLYSCKEDKHNWIMSGEATWGQWNIQIQWCPSGTTAVGYSIRRSNNHSCIAQPETLINFQIKCENPYARDIKKGVWLEGKTENCGVWDIKKYCVNKTALCGINTAVKPYKRKDIPTGVVDVNIKCCNLDFDNQ</sequence>
<dbReference type="InterPro" id="IPR036706">
    <property type="entry name" value="VOMI_sf"/>
</dbReference>
<feature type="chain" id="PRO_5013039790" evidence="1">
    <location>
        <begin position="16"/>
        <end position="191"/>
    </location>
</feature>
<dbReference type="RefSeq" id="NP_001023713.1">
    <property type="nucleotide sequence ID" value="NM_001028542.2"/>
</dbReference>
<dbReference type="PaxDb" id="6239-C47A10.12"/>
<dbReference type="Gene3D" id="2.100.10.20">
    <property type="entry name" value="Vitelline membrane outer layer protein I (VOMI)"/>
    <property type="match status" value="1"/>
</dbReference>
<name>Q7YTQ1_CAEEL</name>
<accession>Q7YTQ1</accession>
<dbReference type="EMBL" id="BX284605">
    <property type="protein sequence ID" value="CAE17763.1"/>
    <property type="molecule type" value="Genomic_DNA"/>
</dbReference>
<dbReference type="SMR" id="Q7YTQ1"/>
<dbReference type="InParanoid" id="Q7YTQ1"/>